<feature type="active site" evidence="5">
    <location>
        <position position="385"/>
    </location>
</feature>
<dbReference type="PROSITE" id="PS00139">
    <property type="entry name" value="THIOL_PROTEASE_CYS"/>
    <property type="match status" value="1"/>
</dbReference>
<evidence type="ECO:0000256" key="5">
    <source>
        <dbReference type="PIRSR" id="PIRSR005700-1"/>
    </source>
</evidence>
<protein>
    <recommendedName>
        <fullName evidence="4">Aminopeptidase</fullName>
    </recommendedName>
</protein>
<evidence type="ECO:0000256" key="3">
    <source>
        <dbReference type="ARBA" id="ARBA00022807"/>
    </source>
</evidence>
<dbReference type="InterPro" id="IPR025660">
    <property type="entry name" value="Pept_his_AS"/>
</dbReference>
<evidence type="ECO:0000313" key="6">
    <source>
        <dbReference type="EMBL" id="AMD86958.1"/>
    </source>
</evidence>
<dbReference type="PIRSF" id="PIRSF005700">
    <property type="entry name" value="PepC"/>
    <property type="match status" value="1"/>
</dbReference>
<keyword evidence="1 4" id="KW-0645">Protease</keyword>
<feature type="active site" evidence="5">
    <location>
        <position position="364"/>
    </location>
</feature>
<feature type="active site" evidence="5">
    <location>
        <position position="70"/>
    </location>
</feature>
<gene>
    <name evidence="6" type="ORF">AXF14_04285</name>
</gene>
<evidence type="ECO:0000256" key="1">
    <source>
        <dbReference type="ARBA" id="ARBA00022670"/>
    </source>
</evidence>
<dbReference type="GO" id="GO:0070005">
    <property type="term" value="F:cysteine-type aminopeptidase activity"/>
    <property type="evidence" value="ECO:0007669"/>
    <property type="project" value="InterPro"/>
</dbReference>
<keyword evidence="4 6" id="KW-0031">Aminopeptidase</keyword>
<dbReference type="EMBL" id="CP014228">
    <property type="protein sequence ID" value="AMD86958.1"/>
    <property type="molecule type" value="Genomic_DNA"/>
</dbReference>
<dbReference type="OrthoDB" id="1111399at2"/>
<name>A0A109W2D3_ACTRD</name>
<dbReference type="Proteomes" id="UP000065220">
    <property type="component" value="Chromosome"/>
</dbReference>
<sequence>MTTPISTTWAAERNAAVLSDTAARVAGNAVATTDVEKLSLDRRVVTSIDTSVSDLIPDASITDQKHSGRCWAFAGLNMLRARIIKELGVDSIELSQNFVYFYDKLEKANGFLERAERDAREGLGIYERNVSDDFAEPIGDGGYWPEVAFLVGKYGIVPKYAMPDTDSATSSGAMNDHLATVLRRAGLKVRAAVEAGDDDAVAAAREAALTDVHRLLAIHLGVPPTSFTFQYRDKDKEFHRVGEMTPAEFRDRYVHGLEDFVVVAHDPRSTIELNTKYGVDRTDFMVEQPTQEHVTATIEVLKAAAVAAIQDGEPVWFACDVAKQRDREAGIWDAALHDYEGLYGVDLSMTKAERMESRESMLTHAMCLTGVDLVDGQPRRWRVENSWGDKFGEKGFNTMNDSWFEEYVYEVVVRKDRLPEEVRAALETETVILPHWDPML</sequence>
<dbReference type="Gene3D" id="3.90.70.10">
    <property type="entry name" value="Cysteine proteinases"/>
    <property type="match status" value="1"/>
</dbReference>
<evidence type="ECO:0000313" key="7">
    <source>
        <dbReference type="Proteomes" id="UP000065220"/>
    </source>
</evidence>
<dbReference type="STRING" id="111015.AXF14_04285"/>
<reference evidence="7" key="1">
    <citation type="submission" date="2016-02" db="EMBL/GenBank/DDBJ databases">
        <authorList>
            <person name="Holder M.E."/>
            <person name="Ajami N.J."/>
            <person name="Petrosino J.F."/>
        </authorList>
    </citation>
    <scope>NUCLEOTIDE SEQUENCE [LARGE SCALE GENOMIC DNA]</scope>
    <source>
        <strain evidence="7">CCUG 36733</strain>
    </source>
</reference>
<dbReference type="GO" id="GO:0009636">
    <property type="term" value="P:response to toxic substance"/>
    <property type="evidence" value="ECO:0007669"/>
    <property type="project" value="TreeGrafter"/>
</dbReference>
<dbReference type="SUPFAM" id="SSF54001">
    <property type="entry name" value="Cysteine proteinases"/>
    <property type="match status" value="1"/>
</dbReference>
<keyword evidence="3 4" id="KW-0788">Thiol protease</keyword>
<dbReference type="RefSeq" id="WP_067941126.1">
    <property type="nucleotide sequence ID" value="NZ_CP014228.1"/>
</dbReference>
<dbReference type="Pfam" id="PF03051">
    <property type="entry name" value="Peptidase_C1_2"/>
    <property type="match status" value="1"/>
</dbReference>
<dbReference type="GO" id="GO:0005737">
    <property type="term" value="C:cytoplasm"/>
    <property type="evidence" value="ECO:0007669"/>
    <property type="project" value="TreeGrafter"/>
</dbReference>
<evidence type="ECO:0000256" key="4">
    <source>
        <dbReference type="PIRNR" id="PIRNR005700"/>
    </source>
</evidence>
<accession>A0A109W2D3</accession>
<dbReference type="GO" id="GO:0043418">
    <property type="term" value="P:homocysteine catabolic process"/>
    <property type="evidence" value="ECO:0007669"/>
    <property type="project" value="TreeGrafter"/>
</dbReference>
<dbReference type="InterPro" id="IPR004134">
    <property type="entry name" value="Peptidase_C1B"/>
</dbReference>
<dbReference type="CDD" id="cd00585">
    <property type="entry name" value="Peptidase_C1B"/>
    <property type="match status" value="1"/>
</dbReference>
<dbReference type="PANTHER" id="PTHR10363">
    <property type="entry name" value="BLEOMYCIN HYDROLASE"/>
    <property type="match status" value="1"/>
</dbReference>
<dbReference type="InterPro" id="IPR000169">
    <property type="entry name" value="Pept_cys_AS"/>
</dbReference>
<dbReference type="PROSITE" id="PS00639">
    <property type="entry name" value="THIOL_PROTEASE_HIS"/>
    <property type="match status" value="1"/>
</dbReference>
<evidence type="ECO:0000256" key="2">
    <source>
        <dbReference type="ARBA" id="ARBA00022801"/>
    </source>
</evidence>
<proteinExistence type="inferred from homology"/>
<dbReference type="KEGG" id="ard:AXF14_04285"/>
<dbReference type="InterPro" id="IPR038765">
    <property type="entry name" value="Papain-like_cys_pep_sf"/>
</dbReference>
<keyword evidence="2 4" id="KW-0378">Hydrolase</keyword>
<organism evidence="6 7">
    <name type="scientific">Actinomyces radicidentis</name>
    <dbReference type="NCBI Taxonomy" id="111015"/>
    <lineage>
        <taxon>Bacteria</taxon>
        <taxon>Bacillati</taxon>
        <taxon>Actinomycetota</taxon>
        <taxon>Actinomycetes</taxon>
        <taxon>Actinomycetales</taxon>
        <taxon>Actinomycetaceae</taxon>
        <taxon>Actinomyces</taxon>
    </lineage>
</organism>
<dbReference type="AlphaFoldDB" id="A0A109W2D3"/>
<dbReference type="PANTHER" id="PTHR10363:SF2">
    <property type="entry name" value="BLEOMYCIN HYDROLASE"/>
    <property type="match status" value="1"/>
</dbReference>
<dbReference type="GO" id="GO:0006508">
    <property type="term" value="P:proteolysis"/>
    <property type="evidence" value="ECO:0007669"/>
    <property type="project" value="UniProtKB-KW"/>
</dbReference>
<comment type="similarity">
    <text evidence="4">Belongs to the peptidase C1 family.</text>
</comment>
<keyword evidence="7" id="KW-1185">Reference proteome</keyword>